<evidence type="ECO:0000313" key="10">
    <source>
        <dbReference type="EMBL" id="BDW84613.1"/>
    </source>
</evidence>
<feature type="region of interest" description="Disordered" evidence="7">
    <location>
        <begin position="602"/>
        <end position="634"/>
    </location>
</feature>
<dbReference type="SUPFAM" id="SSF53448">
    <property type="entry name" value="Nucleotide-diphospho-sugar transferases"/>
    <property type="match status" value="1"/>
</dbReference>
<keyword evidence="5 8" id="KW-1133">Transmembrane helix</keyword>
<evidence type="ECO:0000256" key="5">
    <source>
        <dbReference type="ARBA" id="ARBA00022989"/>
    </source>
</evidence>
<feature type="transmembrane region" description="Helical" evidence="8">
    <location>
        <begin position="488"/>
        <end position="509"/>
    </location>
</feature>
<reference evidence="10 11" key="1">
    <citation type="submission" date="2023-01" db="EMBL/GenBank/DDBJ databases">
        <title>Complete genome sequence of Roseicyclus marinus strain Dej080120_10.</title>
        <authorList>
            <person name="Ueki S."/>
            <person name="Maruyama F."/>
        </authorList>
    </citation>
    <scope>NUCLEOTIDE SEQUENCE [LARGE SCALE GENOMIC DNA]</scope>
    <source>
        <strain evidence="10 11">Dej080120_10</strain>
    </source>
</reference>
<dbReference type="InterPro" id="IPR007831">
    <property type="entry name" value="T2SS_GspE_N"/>
</dbReference>
<name>A0ABN6W1T3_9RHOB</name>
<feature type="compositionally biased region" description="Basic and acidic residues" evidence="7">
    <location>
        <begin position="625"/>
        <end position="634"/>
    </location>
</feature>
<feature type="domain" description="Type II secretion system protein GspE N-terminal" evidence="9">
    <location>
        <begin position="38"/>
        <end position="98"/>
    </location>
</feature>
<gene>
    <name evidence="10" type="ORF">MACH21_07900</name>
</gene>
<keyword evidence="2" id="KW-0328">Glycosyltransferase</keyword>
<organism evidence="10 11">
    <name type="scientific">Roseicyclus marinus</name>
    <dbReference type="NCBI Taxonomy" id="2161673"/>
    <lineage>
        <taxon>Bacteria</taxon>
        <taxon>Pseudomonadati</taxon>
        <taxon>Pseudomonadota</taxon>
        <taxon>Alphaproteobacteria</taxon>
        <taxon>Rhodobacterales</taxon>
        <taxon>Roseobacteraceae</taxon>
        <taxon>Roseicyclus</taxon>
    </lineage>
</organism>
<keyword evidence="4 8" id="KW-0812">Transmembrane</keyword>
<feature type="transmembrane region" description="Helical" evidence="8">
    <location>
        <begin position="564"/>
        <end position="583"/>
    </location>
</feature>
<evidence type="ECO:0000256" key="3">
    <source>
        <dbReference type="ARBA" id="ARBA00022679"/>
    </source>
</evidence>
<dbReference type="Pfam" id="PF05157">
    <property type="entry name" value="MshEN"/>
    <property type="match status" value="1"/>
</dbReference>
<keyword evidence="3 10" id="KW-0808">Transferase</keyword>
<comment type="subcellular location">
    <subcellularLocation>
        <location evidence="1">Membrane</location>
        <topology evidence="1">Multi-pass membrane protein</topology>
    </subcellularLocation>
</comment>
<dbReference type="PANTHER" id="PTHR43867">
    <property type="entry name" value="CELLULOSE SYNTHASE CATALYTIC SUBUNIT A [UDP-FORMING]"/>
    <property type="match status" value="1"/>
</dbReference>
<evidence type="ECO:0000259" key="9">
    <source>
        <dbReference type="Pfam" id="PF05157"/>
    </source>
</evidence>
<dbReference type="PANTHER" id="PTHR43867:SF2">
    <property type="entry name" value="CELLULOSE SYNTHASE CATALYTIC SUBUNIT A [UDP-FORMING]"/>
    <property type="match status" value="1"/>
</dbReference>
<dbReference type="GO" id="GO:0016740">
    <property type="term" value="F:transferase activity"/>
    <property type="evidence" value="ECO:0007669"/>
    <property type="project" value="UniProtKB-KW"/>
</dbReference>
<evidence type="ECO:0000256" key="4">
    <source>
        <dbReference type="ARBA" id="ARBA00022692"/>
    </source>
</evidence>
<proteinExistence type="predicted"/>
<feature type="transmembrane region" description="Helical" evidence="8">
    <location>
        <begin position="529"/>
        <end position="552"/>
    </location>
</feature>
<protein>
    <submittedName>
        <fullName evidence="10">Glycosyl transferase</fullName>
    </submittedName>
</protein>
<dbReference type="Gene3D" id="3.90.550.10">
    <property type="entry name" value="Spore Coat Polysaccharide Biosynthesis Protein SpsA, Chain A"/>
    <property type="match status" value="1"/>
</dbReference>
<evidence type="ECO:0000256" key="1">
    <source>
        <dbReference type="ARBA" id="ARBA00004141"/>
    </source>
</evidence>
<dbReference type="Pfam" id="PF13641">
    <property type="entry name" value="Glyco_tranf_2_3"/>
    <property type="match status" value="1"/>
</dbReference>
<evidence type="ECO:0000256" key="2">
    <source>
        <dbReference type="ARBA" id="ARBA00022676"/>
    </source>
</evidence>
<dbReference type="Proteomes" id="UP001337723">
    <property type="component" value="Chromosome"/>
</dbReference>
<dbReference type="SUPFAM" id="SSF160246">
    <property type="entry name" value="EspE N-terminal domain-like"/>
    <property type="match status" value="1"/>
</dbReference>
<feature type="transmembrane region" description="Helical" evidence="8">
    <location>
        <begin position="171"/>
        <end position="189"/>
    </location>
</feature>
<sequence length="634" mass="69135">MSTAERLRATTGADLGEVLLARGFVSEPDLIAAQAECHGLGQVDLSLSRPDPALARYLDPHDALALNCVPIRRAGPILVVATSRPENAEAIRAATKAQADRLAILPGSGPVSALPSAWQRDLHTVVTLAPRAQITMAQVALYGQSLARTAEGQAPRNSSCRTWRAAMAKRWALLFAICIVLSAMVFPNILTAVLFSVALLVFAGNMTLKIAAFAAARRAKQTLVTSPDPAPLTRQPVVLLLVPLYREQDIAATLVSHLSRLDYPPELLDVLLITELDDTTTHKALADTCLPPTWRVLTVPPGTPRTKPRALNFALPFARGEIIGVYDAEDRPEPDQIDKVARRFATCPPDVACLQGRLDYFNARHNLLSRLFALEYASWFRVMLPGVQHMGLVVPLGGTTQFLRRDVLIAVGCWDAHNVTEDAELGLRLARSGYRTEILETTTYEEANAAILPWIRQRARWQKGYLMTWATAMRAPRSLWRDLGPIRFLALQVQILGAVAGFLVAPLLWSLMIKPFGQAHPLDAIVGPTGYGVLGTAFVASSVLSIAVTLQATAAPHLRHLRPAILLIELYFLLATLSAWKALADMIWRPFLWDKTEHGKFGGAAAPDPDTDLIPRPSGPLPSDAPRRRSTGDP</sequence>
<feature type="transmembrane region" description="Helical" evidence="8">
    <location>
        <begin position="195"/>
        <end position="216"/>
    </location>
</feature>
<evidence type="ECO:0000256" key="7">
    <source>
        <dbReference type="SAM" id="MobiDB-lite"/>
    </source>
</evidence>
<evidence type="ECO:0000256" key="6">
    <source>
        <dbReference type="ARBA" id="ARBA00023136"/>
    </source>
</evidence>
<dbReference type="InterPro" id="IPR037257">
    <property type="entry name" value="T2SS_E_N_sf"/>
</dbReference>
<keyword evidence="11" id="KW-1185">Reference proteome</keyword>
<dbReference type="EMBL" id="AP027266">
    <property type="protein sequence ID" value="BDW84613.1"/>
    <property type="molecule type" value="Genomic_DNA"/>
</dbReference>
<accession>A0ABN6W1T3</accession>
<dbReference type="InterPro" id="IPR029044">
    <property type="entry name" value="Nucleotide-diphossugar_trans"/>
</dbReference>
<dbReference type="RefSeq" id="WP_338276425.1">
    <property type="nucleotide sequence ID" value="NZ_AP027266.1"/>
</dbReference>
<evidence type="ECO:0000313" key="11">
    <source>
        <dbReference type="Proteomes" id="UP001337723"/>
    </source>
</evidence>
<keyword evidence="6 8" id="KW-0472">Membrane</keyword>
<evidence type="ECO:0000256" key="8">
    <source>
        <dbReference type="SAM" id="Phobius"/>
    </source>
</evidence>
<dbReference type="InterPro" id="IPR050321">
    <property type="entry name" value="Glycosyltr_2/OpgH_subfam"/>
</dbReference>